<dbReference type="EMBL" id="HBIZ01022202">
    <property type="protein sequence ID" value="CAE0761424.1"/>
    <property type="molecule type" value="Transcribed_RNA"/>
</dbReference>
<keyword evidence="1" id="KW-0732">Signal</keyword>
<proteinExistence type="predicted"/>
<name>A0A7S4EYI3_CHRCT</name>
<organism evidence="2">
    <name type="scientific">Chrysotila carterae</name>
    <name type="common">Marine alga</name>
    <name type="synonym">Syracosphaera carterae</name>
    <dbReference type="NCBI Taxonomy" id="13221"/>
    <lineage>
        <taxon>Eukaryota</taxon>
        <taxon>Haptista</taxon>
        <taxon>Haptophyta</taxon>
        <taxon>Prymnesiophyceae</taxon>
        <taxon>Isochrysidales</taxon>
        <taxon>Isochrysidaceae</taxon>
        <taxon>Chrysotila</taxon>
    </lineage>
</organism>
<sequence>MKLLLLVSALAALVAPAAAWSPATGLPMRTRAVAVTPSMLARDGSTDLSIDEPWATYSQATVVATKAALECARASARISTHLLTHCRFRGKAVNILVLHDSRPGFCFGWASRYRICPDPNVDWSGFPMNVSSKSARTCHEYI</sequence>
<dbReference type="AlphaFoldDB" id="A0A7S4EYI3"/>
<evidence type="ECO:0000256" key="1">
    <source>
        <dbReference type="SAM" id="SignalP"/>
    </source>
</evidence>
<protein>
    <submittedName>
        <fullName evidence="2">Uncharacterized protein</fullName>
    </submittedName>
</protein>
<accession>A0A7S4EYI3</accession>
<reference evidence="2" key="1">
    <citation type="submission" date="2021-01" db="EMBL/GenBank/DDBJ databases">
        <authorList>
            <person name="Corre E."/>
            <person name="Pelletier E."/>
            <person name="Niang G."/>
            <person name="Scheremetjew M."/>
            <person name="Finn R."/>
            <person name="Kale V."/>
            <person name="Holt S."/>
            <person name="Cochrane G."/>
            <person name="Meng A."/>
            <person name="Brown T."/>
            <person name="Cohen L."/>
        </authorList>
    </citation>
    <scope>NUCLEOTIDE SEQUENCE</scope>
    <source>
        <strain evidence="2">CCMP645</strain>
    </source>
</reference>
<feature type="chain" id="PRO_5030700221" evidence="1">
    <location>
        <begin position="20"/>
        <end position="142"/>
    </location>
</feature>
<evidence type="ECO:0000313" key="2">
    <source>
        <dbReference type="EMBL" id="CAE0761424.1"/>
    </source>
</evidence>
<gene>
    <name evidence="2" type="ORF">PCAR00345_LOCUS14036</name>
</gene>
<feature type="signal peptide" evidence="1">
    <location>
        <begin position="1"/>
        <end position="19"/>
    </location>
</feature>